<dbReference type="GO" id="GO:0005886">
    <property type="term" value="C:plasma membrane"/>
    <property type="evidence" value="ECO:0007669"/>
    <property type="project" value="UniProtKB-SubCell"/>
</dbReference>
<dbReference type="InterPro" id="IPR018076">
    <property type="entry name" value="T2SS_GspF_dom"/>
</dbReference>
<dbReference type="AlphaFoldDB" id="A0A1G9YVQ9"/>
<keyword evidence="5 6" id="KW-0472">Membrane</keyword>
<keyword evidence="2" id="KW-1003">Cell membrane</keyword>
<dbReference type="EMBL" id="FNHZ01000006">
    <property type="protein sequence ID" value="SDN13194.1"/>
    <property type="molecule type" value="Genomic_DNA"/>
</dbReference>
<evidence type="ECO:0000313" key="8">
    <source>
        <dbReference type="EMBL" id="SDN13194.1"/>
    </source>
</evidence>
<dbReference type="PANTHER" id="PTHR35007:SF2">
    <property type="entry name" value="PILUS ASSEMBLE PROTEIN"/>
    <property type="match status" value="1"/>
</dbReference>
<keyword evidence="9" id="KW-1185">Reference proteome</keyword>
<protein>
    <submittedName>
        <fullName evidence="8">Tight adherence protein B</fullName>
    </submittedName>
</protein>
<evidence type="ECO:0000256" key="1">
    <source>
        <dbReference type="ARBA" id="ARBA00004651"/>
    </source>
</evidence>
<organism evidence="8 9">
    <name type="scientific">Lachnospira pectinoschiza</name>
    <dbReference type="NCBI Taxonomy" id="28052"/>
    <lineage>
        <taxon>Bacteria</taxon>
        <taxon>Bacillati</taxon>
        <taxon>Bacillota</taxon>
        <taxon>Clostridia</taxon>
        <taxon>Lachnospirales</taxon>
        <taxon>Lachnospiraceae</taxon>
        <taxon>Lachnospira</taxon>
    </lineage>
</organism>
<accession>A0A1G9YVQ9</accession>
<comment type="subcellular location">
    <subcellularLocation>
        <location evidence="1">Cell membrane</location>
        <topology evidence="1">Multi-pass membrane protein</topology>
    </subcellularLocation>
</comment>
<evidence type="ECO:0000256" key="4">
    <source>
        <dbReference type="ARBA" id="ARBA00022989"/>
    </source>
</evidence>
<evidence type="ECO:0000259" key="7">
    <source>
        <dbReference type="Pfam" id="PF00482"/>
    </source>
</evidence>
<dbReference type="RefSeq" id="WP_074521999.1">
    <property type="nucleotide sequence ID" value="NZ_FNHZ01000006.1"/>
</dbReference>
<dbReference type="Pfam" id="PF00482">
    <property type="entry name" value="T2SSF"/>
    <property type="match status" value="1"/>
</dbReference>
<evidence type="ECO:0000256" key="2">
    <source>
        <dbReference type="ARBA" id="ARBA00022475"/>
    </source>
</evidence>
<dbReference type="Proteomes" id="UP000187651">
    <property type="component" value="Unassembled WGS sequence"/>
</dbReference>
<evidence type="ECO:0000256" key="6">
    <source>
        <dbReference type="SAM" id="Phobius"/>
    </source>
</evidence>
<dbReference type="PANTHER" id="PTHR35007">
    <property type="entry name" value="INTEGRAL MEMBRANE PROTEIN-RELATED"/>
    <property type="match status" value="1"/>
</dbReference>
<gene>
    <name evidence="8" type="ORF">SAMN05216544_1960</name>
</gene>
<name>A0A1G9YVQ9_9FIRM</name>
<reference evidence="9" key="1">
    <citation type="submission" date="2016-10" db="EMBL/GenBank/DDBJ databases">
        <authorList>
            <person name="Varghese N."/>
            <person name="Submissions S."/>
        </authorList>
    </citation>
    <scope>NUCLEOTIDE SEQUENCE [LARGE SCALE GENOMIC DNA]</scope>
    <source>
        <strain evidence="9">M83</strain>
    </source>
</reference>
<feature type="domain" description="Type II secretion system protein GspF" evidence="7">
    <location>
        <begin position="60"/>
        <end position="186"/>
    </location>
</feature>
<evidence type="ECO:0000256" key="5">
    <source>
        <dbReference type="ARBA" id="ARBA00023136"/>
    </source>
</evidence>
<keyword evidence="3 6" id="KW-0812">Transmembrane</keyword>
<proteinExistence type="predicted"/>
<feature type="transmembrane region" description="Helical" evidence="6">
    <location>
        <begin position="6"/>
        <end position="34"/>
    </location>
</feature>
<keyword evidence="4 6" id="KW-1133">Transmembrane helix</keyword>
<evidence type="ECO:0000313" key="9">
    <source>
        <dbReference type="Proteomes" id="UP000187651"/>
    </source>
</evidence>
<sequence length="230" mass="26601">MLVKVLATILIISLAFYGSLIFSIFLIPLGIYLLKEEIKIKKESRNNAYLGKFKEALLSISFALDVGYSIENAFREALVELEKTFGKEDEISRDFYNIVRRLDRNENIEDLLSDFASKQKSEDINYFVEVFRYAKRTGGNLIEIIKNTTKQISEKWAVANEIKTQISAKKMEQRIMSYIPIVIIFYLKLTTRGYLDCLYFNPLGIIIMTICLVIYGISVKVSKRIMDIEI</sequence>
<feature type="transmembrane region" description="Helical" evidence="6">
    <location>
        <begin position="199"/>
        <end position="217"/>
    </location>
</feature>
<evidence type="ECO:0000256" key="3">
    <source>
        <dbReference type="ARBA" id="ARBA00022692"/>
    </source>
</evidence>
<feature type="transmembrane region" description="Helical" evidence="6">
    <location>
        <begin position="175"/>
        <end position="193"/>
    </location>
</feature>